<evidence type="ECO:0000313" key="8">
    <source>
        <dbReference type="EMBL" id="AKV00356.1"/>
    </source>
</evidence>
<dbReference type="SUPFAM" id="SSF103481">
    <property type="entry name" value="Multidrug resistance efflux transporter EmrE"/>
    <property type="match status" value="1"/>
</dbReference>
<comment type="similarity">
    <text evidence="2">Belongs to the EamA transporter family.</text>
</comment>
<feature type="domain" description="EamA" evidence="7">
    <location>
        <begin position="2"/>
        <end position="130"/>
    </location>
</feature>
<proteinExistence type="inferred from homology"/>
<accession>A0A0K1Q3D3</accession>
<dbReference type="GO" id="GO:0016020">
    <property type="term" value="C:membrane"/>
    <property type="evidence" value="ECO:0007669"/>
    <property type="project" value="UniProtKB-SubCell"/>
</dbReference>
<feature type="transmembrane region" description="Helical" evidence="6">
    <location>
        <begin position="111"/>
        <end position="129"/>
    </location>
</feature>
<evidence type="ECO:0000256" key="6">
    <source>
        <dbReference type="SAM" id="Phobius"/>
    </source>
</evidence>
<dbReference type="InterPro" id="IPR050638">
    <property type="entry name" value="AA-Vitamin_Transporters"/>
</dbReference>
<evidence type="ECO:0000259" key="7">
    <source>
        <dbReference type="Pfam" id="PF00892"/>
    </source>
</evidence>
<keyword evidence="5 6" id="KW-0472">Membrane</keyword>
<evidence type="ECO:0000256" key="4">
    <source>
        <dbReference type="ARBA" id="ARBA00022989"/>
    </source>
</evidence>
<reference evidence="8 9" key="1">
    <citation type="submission" date="2015-08" db="EMBL/GenBank/DDBJ databases">
        <authorList>
            <person name="Babu N.S."/>
            <person name="Beckwith C.J."/>
            <person name="Beseler K.G."/>
            <person name="Brison A."/>
            <person name="Carone J.V."/>
            <person name="Caskin T.P."/>
            <person name="Diamond M."/>
            <person name="Durham M.E."/>
            <person name="Foxe J.M."/>
            <person name="Go M."/>
            <person name="Henderson B.A."/>
            <person name="Jones I.B."/>
            <person name="McGettigan J.A."/>
            <person name="Micheletti S.J."/>
            <person name="Nasrallah M.E."/>
            <person name="Ortiz D."/>
            <person name="Piller C.R."/>
            <person name="Privatt S.R."/>
            <person name="Schneider S.L."/>
            <person name="Sharp S."/>
            <person name="Smith T.C."/>
            <person name="Stanton J.D."/>
            <person name="Ullery H.E."/>
            <person name="Wilson R.J."/>
            <person name="Serrano M.G."/>
            <person name="Buck G."/>
            <person name="Lee V."/>
            <person name="Wang Y."/>
            <person name="Carvalho R."/>
            <person name="Voegtly L."/>
            <person name="Shi R."/>
            <person name="Duckworth R."/>
            <person name="Johnson A."/>
            <person name="Loviza R."/>
            <person name="Walstead R."/>
            <person name="Shah Z."/>
            <person name="Kiflezghi M."/>
            <person name="Wade K."/>
            <person name="Ball S.L."/>
            <person name="Bradley K.W."/>
            <person name="Asai D.J."/>
            <person name="Bowman C.A."/>
            <person name="Russell D.A."/>
            <person name="Pope W.H."/>
            <person name="Jacobs-Sera D."/>
            <person name="Hendrix R.W."/>
            <person name="Hatfull G.F."/>
        </authorList>
    </citation>
    <scope>NUCLEOTIDE SEQUENCE [LARGE SCALE GENOMIC DNA]</scope>
    <source>
        <strain evidence="8 9">DSM 27648</strain>
    </source>
</reference>
<dbReference type="EMBL" id="CP012333">
    <property type="protein sequence ID" value="AKV00356.1"/>
    <property type="molecule type" value="Genomic_DNA"/>
</dbReference>
<feature type="transmembrane region" description="Helical" evidence="6">
    <location>
        <begin position="84"/>
        <end position="105"/>
    </location>
</feature>
<gene>
    <name evidence="8" type="ORF">AKJ09_07019</name>
</gene>
<keyword evidence="9" id="KW-1185">Reference proteome</keyword>
<evidence type="ECO:0000256" key="5">
    <source>
        <dbReference type="ARBA" id="ARBA00023136"/>
    </source>
</evidence>
<dbReference type="PATRIC" id="fig|1391654.3.peg.7124"/>
<evidence type="ECO:0000256" key="2">
    <source>
        <dbReference type="ARBA" id="ARBA00007362"/>
    </source>
</evidence>
<keyword evidence="3 6" id="KW-0812">Transmembrane</keyword>
<organism evidence="8 9">
    <name type="scientific">Labilithrix luteola</name>
    <dbReference type="NCBI Taxonomy" id="1391654"/>
    <lineage>
        <taxon>Bacteria</taxon>
        <taxon>Pseudomonadati</taxon>
        <taxon>Myxococcota</taxon>
        <taxon>Polyangia</taxon>
        <taxon>Polyangiales</taxon>
        <taxon>Labilitrichaceae</taxon>
        <taxon>Labilithrix</taxon>
    </lineage>
</organism>
<name>A0A0K1Q3D3_9BACT</name>
<comment type="subcellular location">
    <subcellularLocation>
        <location evidence="1">Membrane</location>
        <topology evidence="1">Multi-pass membrane protein</topology>
    </subcellularLocation>
</comment>
<dbReference type="InterPro" id="IPR037185">
    <property type="entry name" value="EmrE-like"/>
</dbReference>
<evidence type="ECO:0000313" key="9">
    <source>
        <dbReference type="Proteomes" id="UP000064967"/>
    </source>
</evidence>
<sequence>MCAGAAWGLTTVAIRVSRLGDAPAAQTLFYQLAGAFVILLPLAACTGRLQFHGTALAWASLGFQTFIVSFVSYLAWFWLLRRYLAARLGVLSFLSPLFGVTMGALLLHERLAPSFITGAALVLVGLLVVNGKDLLARPRTRARST</sequence>
<dbReference type="Pfam" id="PF00892">
    <property type="entry name" value="EamA"/>
    <property type="match status" value="1"/>
</dbReference>
<evidence type="ECO:0000256" key="3">
    <source>
        <dbReference type="ARBA" id="ARBA00022692"/>
    </source>
</evidence>
<dbReference type="KEGG" id="llu:AKJ09_07019"/>
<feature type="transmembrane region" description="Helical" evidence="6">
    <location>
        <begin position="28"/>
        <end position="49"/>
    </location>
</feature>
<dbReference type="PANTHER" id="PTHR32322">
    <property type="entry name" value="INNER MEMBRANE TRANSPORTER"/>
    <property type="match status" value="1"/>
</dbReference>
<protein>
    <submittedName>
        <fullName evidence="8">Permease of the drug/metabolite transporter (DMT) superfamily</fullName>
    </submittedName>
</protein>
<feature type="transmembrane region" description="Helical" evidence="6">
    <location>
        <begin position="55"/>
        <end position="77"/>
    </location>
</feature>
<dbReference type="AlphaFoldDB" id="A0A0K1Q3D3"/>
<dbReference type="Proteomes" id="UP000064967">
    <property type="component" value="Chromosome"/>
</dbReference>
<dbReference type="InterPro" id="IPR000620">
    <property type="entry name" value="EamA_dom"/>
</dbReference>
<dbReference type="PANTHER" id="PTHR32322:SF2">
    <property type="entry name" value="EAMA DOMAIN-CONTAINING PROTEIN"/>
    <property type="match status" value="1"/>
</dbReference>
<keyword evidence="4 6" id="KW-1133">Transmembrane helix</keyword>
<dbReference type="STRING" id="1391654.AKJ09_07019"/>
<evidence type="ECO:0000256" key="1">
    <source>
        <dbReference type="ARBA" id="ARBA00004141"/>
    </source>
</evidence>